<organism evidence="14 15">
    <name type="scientific">Micromonospora gifhornensis</name>
    <dbReference type="NCBI Taxonomy" id="84594"/>
    <lineage>
        <taxon>Bacteria</taxon>
        <taxon>Bacillati</taxon>
        <taxon>Actinomycetota</taxon>
        <taxon>Actinomycetes</taxon>
        <taxon>Micromonosporales</taxon>
        <taxon>Micromonosporaceae</taxon>
        <taxon>Micromonospora</taxon>
    </lineage>
</organism>
<dbReference type="Pfam" id="PF02518">
    <property type="entry name" value="HATPase_c"/>
    <property type="match status" value="1"/>
</dbReference>
<dbReference type="PANTHER" id="PTHR24421:SF10">
    <property type="entry name" value="NITRATE_NITRITE SENSOR PROTEIN NARQ"/>
    <property type="match status" value="1"/>
</dbReference>
<keyword evidence="4" id="KW-0808">Transferase</keyword>
<comment type="catalytic activity">
    <reaction evidence="1">
        <text>ATP + protein L-histidine = ADP + protein N-phospho-L-histidine.</text>
        <dbReference type="EC" id="2.7.13.3"/>
    </reaction>
</comment>
<dbReference type="PANTHER" id="PTHR24421">
    <property type="entry name" value="NITRATE/NITRITE SENSOR PROTEIN NARX-RELATED"/>
    <property type="match status" value="1"/>
</dbReference>
<keyword evidence="10" id="KW-0812">Transmembrane</keyword>
<evidence type="ECO:0000256" key="2">
    <source>
        <dbReference type="ARBA" id="ARBA00012438"/>
    </source>
</evidence>
<dbReference type="InterPro" id="IPR025828">
    <property type="entry name" value="Put_sensor_dom"/>
</dbReference>
<dbReference type="InterPro" id="IPR011712">
    <property type="entry name" value="Sig_transdc_His_kin_sub3_dim/P"/>
</dbReference>
<dbReference type="Pfam" id="PF13796">
    <property type="entry name" value="Sensor"/>
    <property type="match status" value="1"/>
</dbReference>
<dbReference type="SUPFAM" id="SSF55874">
    <property type="entry name" value="ATPase domain of HSP90 chaperone/DNA topoisomerase II/histidine kinase"/>
    <property type="match status" value="1"/>
</dbReference>
<keyword evidence="15" id="KW-1185">Reference proteome</keyword>
<evidence type="ECO:0000256" key="5">
    <source>
        <dbReference type="ARBA" id="ARBA00022741"/>
    </source>
</evidence>
<keyword evidence="5" id="KW-0547">Nucleotide-binding</keyword>
<evidence type="ECO:0000256" key="7">
    <source>
        <dbReference type="ARBA" id="ARBA00022840"/>
    </source>
</evidence>
<keyword evidence="3" id="KW-0597">Phosphoprotein</keyword>
<feature type="transmembrane region" description="Helical" evidence="10">
    <location>
        <begin position="178"/>
        <end position="198"/>
    </location>
</feature>
<evidence type="ECO:0000256" key="10">
    <source>
        <dbReference type="SAM" id="Phobius"/>
    </source>
</evidence>
<evidence type="ECO:0000256" key="1">
    <source>
        <dbReference type="ARBA" id="ARBA00000085"/>
    </source>
</evidence>
<feature type="compositionally biased region" description="Gly residues" evidence="9">
    <location>
        <begin position="1"/>
        <end position="14"/>
    </location>
</feature>
<keyword evidence="10" id="KW-0472">Membrane</keyword>
<evidence type="ECO:0000259" key="11">
    <source>
        <dbReference type="Pfam" id="PF02518"/>
    </source>
</evidence>
<comment type="caution">
    <text evidence="14">The sequence shown here is derived from an EMBL/GenBank/DDBJ whole genome shotgun (WGS) entry which is preliminary data.</text>
</comment>
<dbReference type="EC" id="2.7.13.3" evidence="2"/>
<keyword evidence="7" id="KW-0067">ATP-binding</keyword>
<proteinExistence type="predicted"/>
<dbReference type="GO" id="GO:0016301">
    <property type="term" value="F:kinase activity"/>
    <property type="evidence" value="ECO:0007669"/>
    <property type="project" value="UniProtKB-KW"/>
</dbReference>
<evidence type="ECO:0000259" key="13">
    <source>
        <dbReference type="Pfam" id="PF13796"/>
    </source>
</evidence>
<dbReference type="InterPro" id="IPR003594">
    <property type="entry name" value="HATPase_dom"/>
</dbReference>
<name>A0ABQ4IKF7_9ACTN</name>
<evidence type="ECO:0000313" key="15">
    <source>
        <dbReference type="Proteomes" id="UP000647860"/>
    </source>
</evidence>
<keyword evidence="6 14" id="KW-0418">Kinase</keyword>
<dbReference type="Proteomes" id="UP000647860">
    <property type="component" value="Unassembled WGS sequence"/>
</dbReference>
<dbReference type="Gene3D" id="3.30.565.10">
    <property type="entry name" value="Histidine kinase-like ATPase, C-terminal domain"/>
    <property type="match status" value="1"/>
</dbReference>
<keyword evidence="10" id="KW-1133">Transmembrane helix</keyword>
<evidence type="ECO:0000259" key="12">
    <source>
        <dbReference type="Pfam" id="PF07730"/>
    </source>
</evidence>
<feature type="domain" description="Histidine kinase/HSP90-like ATPase" evidence="11">
    <location>
        <begin position="347"/>
        <end position="429"/>
    </location>
</feature>
<sequence length="433" mass="45213">MAGADAGGDSGGSRDGTEADRDHAVRRYLHERVRITVDALEHLVGGLGTAILALVAFLLLFVVAIASVVGIGLVVVPSALKAVRSVAERERARLSRWGFQLPAPPPVPVGLGDALRDPWVRRECAFVAIHGTAGFVLGVLGLSLPLSAVQYLLFPLYFWLLPPEDGGPGIVMWRIDGLPDALVVAMIGVGWLAVAIALGPRMARLQALPGRLLLAPPRDVDASLRIAELTATRAAALDAHAVELRRIERSLHDGAQNRLVAVTVLLGAARRALARDPAQAAQVLERAQDAAESALAELRAVVRGILPPVLDDRGLAGALHGLAAGCGVPCTVEVDVPGRCAASVEATAYFVVAEALTNVARHSGAGSAAVTVRRDADRLYLSVTDDGHGGADERRGSGIGGIRRRVEAHDGRFTLTSPPGGPTTIFVELTCGS</sequence>
<evidence type="ECO:0000256" key="9">
    <source>
        <dbReference type="SAM" id="MobiDB-lite"/>
    </source>
</evidence>
<dbReference type="Gene3D" id="1.20.5.1930">
    <property type="match status" value="1"/>
</dbReference>
<feature type="transmembrane region" description="Helical" evidence="10">
    <location>
        <begin position="125"/>
        <end position="158"/>
    </location>
</feature>
<dbReference type="EMBL" id="BOPA01000039">
    <property type="protein sequence ID" value="GIJ18321.1"/>
    <property type="molecule type" value="Genomic_DNA"/>
</dbReference>
<accession>A0ABQ4IKF7</accession>
<dbReference type="InterPro" id="IPR050482">
    <property type="entry name" value="Sensor_HK_TwoCompSys"/>
</dbReference>
<gene>
    <name evidence="14" type="ORF">Vgi01_50050</name>
</gene>
<dbReference type="Pfam" id="PF07730">
    <property type="entry name" value="HisKA_3"/>
    <property type="match status" value="1"/>
</dbReference>
<dbReference type="RefSeq" id="WP_102660787.1">
    <property type="nucleotide sequence ID" value="NZ_BAAAGZ010000004.1"/>
</dbReference>
<reference evidence="14 15" key="1">
    <citation type="submission" date="2021-01" db="EMBL/GenBank/DDBJ databases">
        <title>Whole genome shotgun sequence of Verrucosispora gifhornensis NBRC 16317.</title>
        <authorList>
            <person name="Komaki H."/>
            <person name="Tamura T."/>
        </authorList>
    </citation>
    <scope>NUCLEOTIDE SEQUENCE [LARGE SCALE GENOMIC DNA]</scope>
    <source>
        <strain evidence="14 15">NBRC 16317</strain>
    </source>
</reference>
<evidence type="ECO:0000256" key="6">
    <source>
        <dbReference type="ARBA" id="ARBA00022777"/>
    </source>
</evidence>
<evidence type="ECO:0000313" key="14">
    <source>
        <dbReference type="EMBL" id="GIJ18321.1"/>
    </source>
</evidence>
<evidence type="ECO:0000256" key="4">
    <source>
        <dbReference type="ARBA" id="ARBA00022679"/>
    </source>
</evidence>
<dbReference type="InterPro" id="IPR036890">
    <property type="entry name" value="HATPase_C_sf"/>
</dbReference>
<feature type="domain" description="Putative sensor" evidence="13">
    <location>
        <begin position="42"/>
        <end position="214"/>
    </location>
</feature>
<feature type="domain" description="Signal transduction histidine kinase subgroup 3 dimerisation and phosphoacceptor" evidence="12">
    <location>
        <begin position="243"/>
        <end position="309"/>
    </location>
</feature>
<evidence type="ECO:0000256" key="3">
    <source>
        <dbReference type="ARBA" id="ARBA00022553"/>
    </source>
</evidence>
<keyword evidence="8" id="KW-0902">Two-component regulatory system</keyword>
<feature type="region of interest" description="Disordered" evidence="9">
    <location>
        <begin position="1"/>
        <end position="20"/>
    </location>
</feature>
<dbReference type="CDD" id="cd16917">
    <property type="entry name" value="HATPase_UhpB-NarQ-NarX-like"/>
    <property type="match status" value="1"/>
</dbReference>
<feature type="transmembrane region" description="Helical" evidence="10">
    <location>
        <begin position="50"/>
        <end position="76"/>
    </location>
</feature>
<protein>
    <recommendedName>
        <fullName evidence="2">histidine kinase</fullName>
        <ecNumber evidence="2">2.7.13.3</ecNumber>
    </recommendedName>
</protein>
<evidence type="ECO:0000256" key="8">
    <source>
        <dbReference type="ARBA" id="ARBA00023012"/>
    </source>
</evidence>